<dbReference type="InterPro" id="IPR013429">
    <property type="entry name" value="Regulatory_FmdB_Zinc_ribbon"/>
</dbReference>
<reference evidence="2" key="1">
    <citation type="journal article" date="2005" name="Environ. Microbiol.">
        <title>Evidence for the presence of a CmuA methyltransferase pathway in novel marine methyl halide-oxidizing bacteria.</title>
        <authorList>
            <person name="Schaefer H."/>
            <person name="McDonald I.R."/>
            <person name="Nightingale P.D."/>
            <person name="Murrell J.C."/>
        </authorList>
    </citation>
    <scope>NUCLEOTIDE SEQUENCE</scope>
    <source>
        <strain evidence="2">198</strain>
    </source>
</reference>
<name>Q4W2U4_9RHOB</name>
<dbReference type="EMBL" id="AJ810827">
    <property type="protein sequence ID" value="CAH18516.1"/>
    <property type="molecule type" value="Genomic_DNA"/>
</dbReference>
<organism evidence="2">
    <name type="scientific">Rhodobacteraceae bacterium 198</name>
    <dbReference type="NCBI Taxonomy" id="290786"/>
    <lineage>
        <taxon>Bacteria</taxon>
        <taxon>Pseudomonadati</taxon>
        <taxon>Pseudomonadota</taxon>
        <taxon>Alphaproteobacteria</taxon>
        <taxon>Rhodobacterales</taxon>
        <taxon>Paracoccaceae</taxon>
    </lineage>
</organism>
<dbReference type="AlphaFoldDB" id="Q4W2U4"/>
<evidence type="ECO:0000313" key="2">
    <source>
        <dbReference type="EMBL" id="CAH18516.1"/>
    </source>
</evidence>
<gene>
    <name evidence="2" type="primary">fmdB</name>
</gene>
<proteinExistence type="predicted"/>
<accession>Q4W2U4</accession>
<sequence>MPVYTFSCQDCDSTREVIASHAETEALELMCYGCGGDMTRAPVMTLNVIGAATQAKRSEKQHEERAYFAKACGHNYACRCGVKLTKENPFKQDIRAAHGFTDEI</sequence>
<evidence type="ECO:0000259" key="1">
    <source>
        <dbReference type="SMART" id="SM00834"/>
    </source>
</evidence>
<dbReference type="SMART" id="SM00834">
    <property type="entry name" value="CxxC_CXXC_SSSS"/>
    <property type="match status" value="1"/>
</dbReference>
<feature type="domain" description="Putative regulatory protein FmdB zinc ribbon" evidence="1">
    <location>
        <begin position="1"/>
        <end position="43"/>
    </location>
</feature>
<protein>
    <submittedName>
        <fullName evidence="2">Putative transcriptional regulator FmdB</fullName>
    </submittedName>
</protein>